<gene>
    <name evidence="1" type="ORF">BST12_08510</name>
</gene>
<protein>
    <submittedName>
        <fullName evidence="1">Uncharacterized protein</fullName>
    </submittedName>
</protein>
<reference evidence="1 2" key="1">
    <citation type="submission" date="2017-02" db="EMBL/GenBank/DDBJ databases">
        <title>The new phylogeny of genus Mycobacterium.</title>
        <authorList>
            <person name="Tortoli E."/>
            <person name="Trovato A."/>
            <person name="Cirillo D.M."/>
        </authorList>
    </citation>
    <scope>NUCLEOTIDE SEQUENCE [LARGE SCALE GENOMIC DNA]</scope>
    <source>
        <strain evidence="1 2">DSM 45057</strain>
    </source>
</reference>
<proteinExistence type="predicted"/>
<dbReference type="Proteomes" id="UP000192284">
    <property type="component" value="Unassembled WGS sequence"/>
</dbReference>
<dbReference type="AlphaFoldDB" id="A0A1W9ZZD7"/>
<comment type="caution">
    <text evidence="1">The sequence shown here is derived from an EMBL/GenBank/DDBJ whole genome shotgun (WGS) entry which is preliminary data.</text>
</comment>
<evidence type="ECO:0000313" key="1">
    <source>
        <dbReference type="EMBL" id="ORA23028.1"/>
    </source>
</evidence>
<sequence length="110" mass="12119">MTAAGGRAASHLPSDRSRHCLRLCAKPIDDICWLADNDYPLAPVEEVATKAKYPEEVDQQHLADAVKQSRTARVCPALGFWPHRPAAAVADHQRGLLAHQPHRRALSVKL</sequence>
<name>A0A1W9ZZD7_MYCAN</name>
<dbReference type="EMBL" id="MVHE01000008">
    <property type="protein sequence ID" value="ORA23028.1"/>
    <property type="molecule type" value="Genomic_DNA"/>
</dbReference>
<evidence type="ECO:0000313" key="2">
    <source>
        <dbReference type="Proteomes" id="UP000192284"/>
    </source>
</evidence>
<keyword evidence="2" id="KW-1185">Reference proteome</keyword>
<organism evidence="1 2">
    <name type="scientific">Mycobacterium angelicum</name>
    <dbReference type="NCBI Taxonomy" id="470074"/>
    <lineage>
        <taxon>Bacteria</taxon>
        <taxon>Bacillati</taxon>
        <taxon>Actinomycetota</taxon>
        <taxon>Actinomycetes</taxon>
        <taxon>Mycobacteriales</taxon>
        <taxon>Mycobacteriaceae</taxon>
        <taxon>Mycobacterium</taxon>
    </lineage>
</organism>
<accession>A0A1W9ZZD7</accession>